<evidence type="ECO:0000256" key="2">
    <source>
        <dbReference type="SAM" id="Phobius"/>
    </source>
</evidence>
<keyword evidence="2" id="KW-1133">Transmembrane helix</keyword>
<evidence type="ECO:0000313" key="3">
    <source>
        <dbReference type="EMBL" id="MBI1757410.1"/>
    </source>
</evidence>
<sequence>MKNQLDTIIMIAALVVALVTAGIFYGTKRAPLPAMQVTPTDVRPVSLPSGGVVMANAPSSGRGAASSATAGSASTGSRGGRGGGRGGG</sequence>
<gene>
    <name evidence="3" type="ORF">HYR64_09925</name>
</gene>
<dbReference type="EMBL" id="JACOSL010000062">
    <property type="protein sequence ID" value="MBI1757410.1"/>
    <property type="molecule type" value="Genomic_DNA"/>
</dbReference>
<accession>A0A931PWJ8</accession>
<organism evidence="3 4">
    <name type="scientific">Fimbriimonas ginsengisoli</name>
    <dbReference type="NCBI Taxonomy" id="1005039"/>
    <lineage>
        <taxon>Bacteria</taxon>
        <taxon>Bacillati</taxon>
        <taxon>Armatimonadota</taxon>
        <taxon>Fimbriimonadia</taxon>
        <taxon>Fimbriimonadales</taxon>
        <taxon>Fimbriimonadaceae</taxon>
        <taxon>Fimbriimonas</taxon>
    </lineage>
</organism>
<evidence type="ECO:0000256" key="1">
    <source>
        <dbReference type="SAM" id="MobiDB-lite"/>
    </source>
</evidence>
<feature type="compositionally biased region" description="Low complexity" evidence="1">
    <location>
        <begin position="59"/>
        <end position="76"/>
    </location>
</feature>
<reference evidence="3" key="1">
    <citation type="submission" date="2020-07" db="EMBL/GenBank/DDBJ databases">
        <title>Huge and variable diversity of episymbiotic CPR bacteria and DPANN archaea in groundwater ecosystems.</title>
        <authorList>
            <person name="He C.Y."/>
            <person name="Keren R."/>
            <person name="Whittaker M."/>
            <person name="Farag I.F."/>
            <person name="Doudna J."/>
            <person name="Cate J.H.D."/>
            <person name="Banfield J.F."/>
        </authorList>
    </citation>
    <scope>NUCLEOTIDE SEQUENCE</scope>
    <source>
        <strain evidence="3">NC_groundwater_17_Pr7_B-0.1um_64_12</strain>
    </source>
</reference>
<feature type="transmembrane region" description="Helical" evidence="2">
    <location>
        <begin position="7"/>
        <end position="26"/>
    </location>
</feature>
<evidence type="ECO:0000313" key="4">
    <source>
        <dbReference type="Proteomes" id="UP000727962"/>
    </source>
</evidence>
<protein>
    <submittedName>
        <fullName evidence="3">Uncharacterized protein</fullName>
    </submittedName>
</protein>
<keyword evidence="2" id="KW-0812">Transmembrane</keyword>
<keyword evidence="2" id="KW-0472">Membrane</keyword>
<dbReference type="AlphaFoldDB" id="A0A931PWJ8"/>
<comment type="caution">
    <text evidence="3">The sequence shown here is derived from an EMBL/GenBank/DDBJ whole genome shotgun (WGS) entry which is preliminary data.</text>
</comment>
<name>A0A931PWJ8_FIMGI</name>
<dbReference type="Proteomes" id="UP000727962">
    <property type="component" value="Unassembled WGS sequence"/>
</dbReference>
<proteinExistence type="predicted"/>
<feature type="region of interest" description="Disordered" evidence="1">
    <location>
        <begin position="53"/>
        <end position="88"/>
    </location>
</feature>
<feature type="compositionally biased region" description="Gly residues" evidence="1">
    <location>
        <begin position="77"/>
        <end position="88"/>
    </location>
</feature>